<name>A0ABY8EMY9_MALFU</name>
<dbReference type="PANTHER" id="PTHR43213:SF5">
    <property type="entry name" value="BIFUNCTIONAL DTTP_UTP PYROPHOSPHATASE_METHYLTRANSFERASE PROTEIN-RELATED"/>
    <property type="match status" value="1"/>
</dbReference>
<dbReference type="PANTHER" id="PTHR43213">
    <property type="entry name" value="BIFUNCTIONAL DTTP/UTP PYROPHOSPHATASE/METHYLTRANSFERASE PROTEIN-RELATED"/>
    <property type="match status" value="1"/>
</dbReference>
<dbReference type="EMBL" id="CP046234">
    <property type="protein sequence ID" value="WFD46187.1"/>
    <property type="molecule type" value="Genomic_DNA"/>
</dbReference>
<dbReference type="CDD" id="cd00555">
    <property type="entry name" value="Maf"/>
    <property type="match status" value="1"/>
</dbReference>
<protein>
    <recommendedName>
        <fullName evidence="5">Maf-like protein</fullName>
    </recommendedName>
</protein>
<dbReference type="InterPro" id="IPR029001">
    <property type="entry name" value="ITPase-like_fam"/>
</dbReference>
<accession>A0ABY8EMY9</accession>
<keyword evidence="4" id="KW-1185">Reference proteome</keyword>
<gene>
    <name evidence="3" type="ORF">GLX27_000819</name>
</gene>
<evidence type="ECO:0000313" key="3">
    <source>
        <dbReference type="EMBL" id="WFD46187.1"/>
    </source>
</evidence>
<dbReference type="Gene3D" id="3.90.950.10">
    <property type="match status" value="1"/>
</dbReference>
<dbReference type="Proteomes" id="UP000818624">
    <property type="component" value="Chromosome 1"/>
</dbReference>
<proteinExistence type="inferred from homology"/>
<evidence type="ECO:0008006" key="5">
    <source>
        <dbReference type="Google" id="ProtNLM"/>
    </source>
</evidence>
<dbReference type="SUPFAM" id="SSF52972">
    <property type="entry name" value="ITPase-like"/>
    <property type="match status" value="1"/>
</dbReference>
<dbReference type="InterPro" id="IPR003697">
    <property type="entry name" value="Maf-like"/>
</dbReference>
<reference evidence="3 4" key="1">
    <citation type="journal article" date="2020" name="Elife">
        <title>Loss of centromere function drives karyotype evolution in closely related Malassezia species.</title>
        <authorList>
            <person name="Sankaranarayanan S.R."/>
            <person name="Ianiri G."/>
            <person name="Coelho M.A."/>
            <person name="Reza M.H."/>
            <person name="Thimmappa B.C."/>
            <person name="Ganguly P."/>
            <person name="Vadnala R.N."/>
            <person name="Sun S."/>
            <person name="Siddharthan R."/>
            <person name="Tellgren-Roth C."/>
            <person name="Dawson T.L."/>
            <person name="Heitman J."/>
            <person name="Sanyal K."/>
        </authorList>
    </citation>
    <scope>NUCLEOTIDE SEQUENCE [LARGE SCALE GENOMIC DNA]</scope>
    <source>
        <strain evidence="3">CBS14141</strain>
    </source>
</reference>
<evidence type="ECO:0000256" key="1">
    <source>
        <dbReference type="ARBA" id="ARBA00001968"/>
    </source>
</evidence>
<evidence type="ECO:0000313" key="4">
    <source>
        <dbReference type="Proteomes" id="UP000818624"/>
    </source>
</evidence>
<sequence>MGSSTSAPRGMANVNCVEADALDTPVFTRLKNKRIVLASGSPRRVELLASVGLRPEVVPSRFEEDLPKNEFAGEGVHEYPVQTASHKAMEVYERLVREQPDTPPDLVIAADTIIVYGEEIMEKPTNKMDNLRMLADLSGHSCTAMTGVAIVHPILQSPGFKVRTLVEQTRLHFSDTPASVLQAYVDSEEGLDRAGGFAIQGKGALLVRGVEGDYSNVVGFPVFSFFALLHELVENGELDLEGTD</sequence>
<organism evidence="3 4">
    <name type="scientific">Malassezia furfur</name>
    <name type="common">Pityriasis versicolor infection agent</name>
    <name type="synonym">Pityrosporum furfur</name>
    <dbReference type="NCBI Taxonomy" id="55194"/>
    <lineage>
        <taxon>Eukaryota</taxon>
        <taxon>Fungi</taxon>
        <taxon>Dikarya</taxon>
        <taxon>Basidiomycota</taxon>
        <taxon>Ustilaginomycotina</taxon>
        <taxon>Malasseziomycetes</taxon>
        <taxon>Malasseziales</taxon>
        <taxon>Malasseziaceae</taxon>
        <taxon>Malassezia</taxon>
    </lineage>
</organism>
<dbReference type="NCBIfam" id="TIGR00172">
    <property type="entry name" value="maf"/>
    <property type="match status" value="1"/>
</dbReference>
<dbReference type="Pfam" id="PF02545">
    <property type="entry name" value="Maf"/>
    <property type="match status" value="1"/>
</dbReference>
<dbReference type="HAMAP" id="MF_00528">
    <property type="entry name" value="Maf"/>
    <property type="match status" value="1"/>
</dbReference>
<evidence type="ECO:0000256" key="2">
    <source>
        <dbReference type="ARBA" id="ARBA00022801"/>
    </source>
</evidence>
<keyword evidence="2" id="KW-0378">Hydrolase</keyword>
<dbReference type="PIRSF" id="PIRSF006305">
    <property type="entry name" value="Maf"/>
    <property type="match status" value="1"/>
</dbReference>
<comment type="cofactor">
    <cofactor evidence="1">
        <name>a divalent metal cation</name>
        <dbReference type="ChEBI" id="CHEBI:60240"/>
    </cofactor>
</comment>